<dbReference type="SUPFAM" id="SSF141868">
    <property type="entry name" value="EAL domain-like"/>
    <property type="match status" value="1"/>
</dbReference>
<dbReference type="PANTHER" id="PTHR33121:SF70">
    <property type="entry name" value="SIGNALING PROTEIN YKOW"/>
    <property type="match status" value="1"/>
</dbReference>
<dbReference type="AlphaFoldDB" id="A0A1G7FS07"/>
<gene>
    <name evidence="4" type="ORF">SAMN05421720_11249</name>
</gene>
<dbReference type="Pfam" id="PF00563">
    <property type="entry name" value="EAL"/>
    <property type="match status" value="1"/>
</dbReference>
<dbReference type="GO" id="GO:0071111">
    <property type="term" value="F:cyclic-guanylate-specific phosphodiesterase activity"/>
    <property type="evidence" value="ECO:0007669"/>
    <property type="project" value="InterPro"/>
</dbReference>
<dbReference type="SMART" id="SM00052">
    <property type="entry name" value="EAL"/>
    <property type="match status" value="1"/>
</dbReference>
<accession>A0A1G7FS07</accession>
<evidence type="ECO:0000256" key="1">
    <source>
        <dbReference type="PROSITE-ProRule" id="PRU00169"/>
    </source>
</evidence>
<dbReference type="EMBL" id="FNAP01000012">
    <property type="protein sequence ID" value="SDE78680.1"/>
    <property type="molecule type" value="Genomic_DNA"/>
</dbReference>
<evidence type="ECO:0000313" key="4">
    <source>
        <dbReference type="EMBL" id="SDE78680.1"/>
    </source>
</evidence>
<evidence type="ECO:0000259" key="2">
    <source>
        <dbReference type="PROSITE" id="PS50110"/>
    </source>
</evidence>
<dbReference type="PROSITE" id="PS50883">
    <property type="entry name" value="EAL"/>
    <property type="match status" value="1"/>
</dbReference>
<name>A0A1G7FS07_9PROT</name>
<dbReference type="Gene3D" id="3.20.20.450">
    <property type="entry name" value="EAL domain"/>
    <property type="match status" value="1"/>
</dbReference>
<protein>
    <submittedName>
        <fullName evidence="4">EAL domain, c-di-GMP-specific phosphodiesterase class I (Or its enzymatically inactive variant)</fullName>
    </submittedName>
</protein>
<organism evidence="4 5">
    <name type="scientific">Rhodospira trueperi</name>
    <dbReference type="NCBI Taxonomy" id="69960"/>
    <lineage>
        <taxon>Bacteria</taxon>
        <taxon>Pseudomonadati</taxon>
        <taxon>Pseudomonadota</taxon>
        <taxon>Alphaproteobacteria</taxon>
        <taxon>Rhodospirillales</taxon>
        <taxon>Rhodospirillaceae</taxon>
        <taxon>Rhodospira</taxon>
    </lineage>
</organism>
<dbReference type="CDD" id="cd01948">
    <property type="entry name" value="EAL"/>
    <property type="match status" value="1"/>
</dbReference>
<feature type="domain" description="Response regulatory" evidence="2">
    <location>
        <begin position="8"/>
        <end position="127"/>
    </location>
</feature>
<dbReference type="Pfam" id="PF00072">
    <property type="entry name" value="Response_reg"/>
    <property type="match status" value="1"/>
</dbReference>
<dbReference type="RefSeq" id="WP_143027204.1">
    <property type="nucleotide sequence ID" value="NZ_FNAP01000012.1"/>
</dbReference>
<evidence type="ECO:0000259" key="3">
    <source>
        <dbReference type="PROSITE" id="PS50883"/>
    </source>
</evidence>
<dbReference type="InterPro" id="IPR001633">
    <property type="entry name" value="EAL_dom"/>
</dbReference>
<feature type="modified residue" description="4-aspartylphosphate" evidence="1">
    <location>
        <position position="57"/>
    </location>
</feature>
<dbReference type="SMART" id="SM00448">
    <property type="entry name" value="REC"/>
    <property type="match status" value="1"/>
</dbReference>
<dbReference type="STRING" id="69960.SAMN05421720_11249"/>
<dbReference type="InterPro" id="IPR001789">
    <property type="entry name" value="Sig_transdc_resp-reg_receiver"/>
</dbReference>
<dbReference type="OrthoDB" id="7251575at2"/>
<proteinExistence type="predicted"/>
<dbReference type="PANTHER" id="PTHR33121">
    <property type="entry name" value="CYCLIC DI-GMP PHOSPHODIESTERASE PDEF"/>
    <property type="match status" value="1"/>
</dbReference>
<dbReference type="InterPro" id="IPR035919">
    <property type="entry name" value="EAL_sf"/>
</dbReference>
<dbReference type="Proteomes" id="UP000199412">
    <property type="component" value="Unassembled WGS sequence"/>
</dbReference>
<feature type="domain" description="EAL" evidence="3">
    <location>
        <begin position="131"/>
        <end position="382"/>
    </location>
</feature>
<evidence type="ECO:0000313" key="5">
    <source>
        <dbReference type="Proteomes" id="UP000199412"/>
    </source>
</evidence>
<dbReference type="PROSITE" id="PS50110">
    <property type="entry name" value="RESPONSE_REGULATORY"/>
    <property type="match status" value="1"/>
</dbReference>
<dbReference type="SUPFAM" id="SSF52172">
    <property type="entry name" value="CheY-like"/>
    <property type="match status" value="1"/>
</dbReference>
<keyword evidence="5" id="KW-1185">Reference proteome</keyword>
<dbReference type="InterPro" id="IPR011006">
    <property type="entry name" value="CheY-like_superfamily"/>
</dbReference>
<dbReference type="GO" id="GO:0000160">
    <property type="term" value="P:phosphorelay signal transduction system"/>
    <property type="evidence" value="ECO:0007669"/>
    <property type="project" value="InterPro"/>
</dbReference>
<keyword evidence="1" id="KW-0597">Phosphoprotein</keyword>
<sequence length="394" mass="43589">MVHDNRFRALVIDDDSSFRSFFLRACPKVGWVALAVESPDRGLAAVLSFEPHIVFLDLTFPDMDGLSVLSEMAPRAGDTAVALISGCDPEVLRSAHRIGERLGVRMLPPLPKPVTVEDILGRLTAFRADSNTITPAAIAEAMSDEALCLVYQPKVSLRSGEYMGVEALVRWPVNDGVISPGQFVPVVERDEGLSLRLLTYVLDRAAREAAVWKTNGVRCAVNMSALCLADHTLPDMLCRTLKKNGVSPRDFVLELTETAALQDPDRVERVLTALRLRGFSVSLDDFGTGHSSLLHLQRMPFNEIKIDRTFVATLLENPRSEQIVRLMINLGQTLEAKTVAEGIEAPEEAQALSDMACDYGQGYHFARPLDPAGLTRWREEWAWKQPNSREEPPS</sequence>
<reference evidence="4 5" key="1">
    <citation type="submission" date="2016-10" db="EMBL/GenBank/DDBJ databases">
        <authorList>
            <person name="de Groot N.N."/>
        </authorList>
    </citation>
    <scope>NUCLEOTIDE SEQUENCE [LARGE SCALE GENOMIC DNA]</scope>
    <source>
        <strain evidence="4 5">ATCC 700224</strain>
    </source>
</reference>
<dbReference type="Gene3D" id="3.40.50.2300">
    <property type="match status" value="1"/>
</dbReference>
<dbReference type="InterPro" id="IPR050706">
    <property type="entry name" value="Cyclic-di-GMP_PDE-like"/>
</dbReference>